<dbReference type="Proteomes" id="UP001156102">
    <property type="component" value="Unassembled WGS sequence"/>
</dbReference>
<sequence>MANNNQQSEKLADRMYDTSDYKKKDNMSQGFATTHEQVSDAYTEGTVDGVMENVAGKDIPLQRKGYEK</sequence>
<keyword evidence="3" id="KW-1185">Reference proteome</keyword>
<evidence type="ECO:0000313" key="2">
    <source>
        <dbReference type="EMBL" id="MCP8969226.1"/>
    </source>
</evidence>
<accession>A0AA41XBZ1</accession>
<evidence type="ECO:0000256" key="1">
    <source>
        <dbReference type="SAM" id="MobiDB-lite"/>
    </source>
</evidence>
<evidence type="ECO:0000313" key="3">
    <source>
        <dbReference type="Proteomes" id="UP001156102"/>
    </source>
</evidence>
<comment type="caution">
    <text evidence="2">The sequence shown here is derived from an EMBL/GenBank/DDBJ whole genome shotgun (WGS) entry which is preliminary data.</text>
</comment>
<proteinExistence type="predicted"/>
<dbReference type="Pfam" id="PF13217">
    <property type="entry name" value="DUF4025"/>
    <property type="match status" value="1"/>
</dbReference>
<dbReference type="RefSeq" id="WP_254759138.1">
    <property type="nucleotide sequence ID" value="NZ_JANCLT010000005.1"/>
</dbReference>
<name>A0AA41XBZ1_9BACI</name>
<feature type="compositionally biased region" description="Polar residues" evidence="1">
    <location>
        <begin position="27"/>
        <end position="36"/>
    </location>
</feature>
<organism evidence="2 3">
    <name type="scientific">Ectobacillus ponti</name>
    <dbReference type="NCBI Taxonomy" id="2961894"/>
    <lineage>
        <taxon>Bacteria</taxon>
        <taxon>Bacillati</taxon>
        <taxon>Bacillota</taxon>
        <taxon>Bacilli</taxon>
        <taxon>Bacillales</taxon>
        <taxon>Bacillaceae</taxon>
        <taxon>Ectobacillus</taxon>
    </lineage>
</organism>
<dbReference type="AlphaFoldDB" id="A0AA41XBZ1"/>
<dbReference type="EMBL" id="JANCLT010000005">
    <property type="protein sequence ID" value="MCP8969226.1"/>
    <property type="molecule type" value="Genomic_DNA"/>
</dbReference>
<gene>
    <name evidence="2" type="ORF">NK662_11820</name>
</gene>
<dbReference type="InterPro" id="IPR025100">
    <property type="entry name" value="DUF4025"/>
</dbReference>
<reference evidence="2" key="1">
    <citation type="submission" date="2022-07" db="EMBL/GenBank/DDBJ databases">
        <authorList>
            <person name="Li W.-J."/>
            <person name="Deng Q.-Q."/>
        </authorList>
    </citation>
    <scope>NUCLEOTIDE SEQUENCE</scope>
    <source>
        <strain evidence="2">SYSU M60031</strain>
    </source>
</reference>
<protein>
    <submittedName>
        <fullName evidence="2">YozQ family protein</fullName>
    </submittedName>
</protein>
<feature type="region of interest" description="Disordered" evidence="1">
    <location>
        <begin position="19"/>
        <end position="39"/>
    </location>
</feature>